<proteinExistence type="predicted"/>
<dbReference type="EMBL" id="MQWD01000010">
    <property type="protein sequence ID" value="PAP74159.1"/>
    <property type="molecule type" value="Genomic_DNA"/>
</dbReference>
<feature type="domain" description="AAA" evidence="1">
    <location>
        <begin position="8"/>
        <end position="195"/>
    </location>
</feature>
<sequence>MPTPSPLVLAVALTKGGTGKTTTAANLAAELAALFQERDGDAARRVLLVDADPQDQLAGALGVDPEAAVASPGLSGVLSASEAGRPARAVEAVVADVRPGLDVCPAGDALATESSRLGADPAAGLLAVGDAIEALAEAVRGDAPLVVVDVPPGWGPLALGVLAASDVVLAPVSLQPLALQALGTFVGHLGGVQRTRQRFGGERLPLLLQIVPTMFDSRPVAHGQVLEAIRAAAAEIDRGDGAAPVVAEPVPQSVRVQEAAALGRTVREHARSGHGSAAAYVALAERVAADLDL</sequence>
<name>A0A271IUB0_9BACT</name>
<organism evidence="2 3">
    <name type="scientific">Rubrivirga marina</name>
    <dbReference type="NCBI Taxonomy" id="1196024"/>
    <lineage>
        <taxon>Bacteria</taxon>
        <taxon>Pseudomonadati</taxon>
        <taxon>Rhodothermota</taxon>
        <taxon>Rhodothermia</taxon>
        <taxon>Rhodothermales</taxon>
        <taxon>Rubricoccaceae</taxon>
        <taxon>Rubrivirga</taxon>
    </lineage>
</organism>
<evidence type="ECO:0000313" key="2">
    <source>
        <dbReference type="EMBL" id="PAP74159.1"/>
    </source>
</evidence>
<protein>
    <recommendedName>
        <fullName evidence="1">AAA domain-containing protein</fullName>
    </recommendedName>
</protein>
<dbReference type="SUPFAM" id="SSF52540">
    <property type="entry name" value="P-loop containing nucleoside triphosphate hydrolases"/>
    <property type="match status" value="1"/>
</dbReference>
<gene>
    <name evidence="2" type="ORF">BSZ37_21070</name>
</gene>
<dbReference type="RefSeq" id="WP_179299816.1">
    <property type="nucleotide sequence ID" value="NZ_MQWD01000010.1"/>
</dbReference>
<dbReference type="Pfam" id="PF13614">
    <property type="entry name" value="AAA_31"/>
    <property type="match status" value="1"/>
</dbReference>
<dbReference type="Proteomes" id="UP000216339">
    <property type="component" value="Unassembled WGS sequence"/>
</dbReference>
<dbReference type="CDD" id="cd02042">
    <property type="entry name" value="ParAB_family"/>
    <property type="match status" value="1"/>
</dbReference>
<dbReference type="InterPro" id="IPR027417">
    <property type="entry name" value="P-loop_NTPase"/>
</dbReference>
<dbReference type="PANTHER" id="PTHR13696">
    <property type="entry name" value="P-LOOP CONTAINING NUCLEOSIDE TRIPHOSPHATE HYDROLASE"/>
    <property type="match status" value="1"/>
</dbReference>
<dbReference type="PANTHER" id="PTHR13696:SF52">
    <property type="entry name" value="PARA FAMILY PROTEIN CT_582"/>
    <property type="match status" value="1"/>
</dbReference>
<dbReference type="InterPro" id="IPR050678">
    <property type="entry name" value="DNA_Partitioning_ATPase"/>
</dbReference>
<comment type="caution">
    <text evidence="2">The sequence shown here is derived from an EMBL/GenBank/DDBJ whole genome shotgun (WGS) entry which is preliminary data.</text>
</comment>
<dbReference type="AlphaFoldDB" id="A0A271IUB0"/>
<evidence type="ECO:0000313" key="3">
    <source>
        <dbReference type="Proteomes" id="UP000216339"/>
    </source>
</evidence>
<accession>A0A271IUB0</accession>
<keyword evidence="3" id="KW-1185">Reference proteome</keyword>
<reference evidence="2 3" key="1">
    <citation type="submission" date="2016-11" db="EMBL/GenBank/DDBJ databases">
        <title>Study of marine rhodopsin-containing bacteria.</title>
        <authorList>
            <person name="Yoshizawa S."/>
            <person name="Kumagai Y."/>
            <person name="Kogure K."/>
        </authorList>
    </citation>
    <scope>NUCLEOTIDE SEQUENCE [LARGE SCALE GENOMIC DNA]</scope>
    <source>
        <strain evidence="2 3">SAORIC-28</strain>
    </source>
</reference>
<dbReference type="InterPro" id="IPR025669">
    <property type="entry name" value="AAA_dom"/>
</dbReference>
<dbReference type="Gene3D" id="3.40.50.300">
    <property type="entry name" value="P-loop containing nucleotide triphosphate hydrolases"/>
    <property type="match status" value="1"/>
</dbReference>
<evidence type="ECO:0000259" key="1">
    <source>
        <dbReference type="Pfam" id="PF13614"/>
    </source>
</evidence>